<dbReference type="Gene3D" id="3.10.129.10">
    <property type="entry name" value="Hotdog Thioesterase"/>
    <property type="match status" value="1"/>
</dbReference>
<dbReference type="VEuPathDB" id="FungiDB:TREMEDRAFT_59273"/>
<dbReference type="PANTHER" id="PTHR31793:SF39">
    <property type="entry name" value="THIOESTERASE_THIOL ESTER DEHYDRASE-ISOMERASE"/>
    <property type="match status" value="1"/>
</dbReference>
<dbReference type="CDD" id="cd00586">
    <property type="entry name" value="4HBT"/>
    <property type="match status" value="1"/>
</dbReference>
<feature type="compositionally biased region" description="Polar residues" evidence="1">
    <location>
        <begin position="86"/>
        <end position="106"/>
    </location>
</feature>
<keyword evidence="3" id="KW-1185">Reference proteome</keyword>
<reference evidence="2 3" key="1">
    <citation type="submission" date="2016-06" db="EMBL/GenBank/DDBJ databases">
        <title>Evolution of pathogenesis and genome organization in the Tremellales.</title>
        <authorList>
            <person name="Cuomo C."/>
            <person name="Litvintseva A."/>
            <person name="Heitman J."/>
            <person name="Chen Y."/>
            <person name="Sun S."/>
            <person name="Springer D."/>
            <person name="Dromer F."/>
            <person name="Young S."/>
            <person name="Zeng Q."/>
            <person name="Chapman S."/>
            <person name="Gujja S."/>
            <person name="Saif S."/>
            <person name="Birren B."/>
        </authorList>
    </citation>
    <scope>NUCLEOTIDE SEQUENCE [LARGE SCALE GENOMIC DNA]</scope>
    <source>
        <strain evidence="2 3">ATCC 28783</strain>
    </source>
</reference>
<gene>
    <name evidence="2" type="ORF">M231_05336</name>
</gene>
<dbReference type="GO" id="GO:0047617">
    <property type="term" value="F:fatty acyl-CoA hydrolase activity"/>
    <property type="evidence" value="ECO:0007669"/>
    <property type="project" value="TreeGrafter"/>
</dbReference>
<evidence type="ECO:0000313" key="3">
    <source>
        <dbReference type="Proteomes" id="UP000289152"/>
    </source>
</evidence>
<feature type="region of interest" description="Disordered" evidence="1">
    <location>
        <begin position="54"/>
        <end position="126"/>
    </location>
</feature>
<sequence length="294" mass="32961">MFERVLMFTLSLTGRRYFSGVQSGRRVSRRLFNTTSSSMSGKSIQELLEKFKDPTSHFHIPPGRTGPATEDDHSTSSLPPGLVSHLPQNHSPYLSPSPEESVSSIQAKKPSRSDAVHHATRSGVYDMEKSESDARTYFLKNGFGGGEEGRLKWPVAWGDCDMFQHVNNVTFVRWFESARIRYSESLATSLPDGMMDNMLLGKGIGFILRDITVHYRAPITYPDTVYIATRSHEVDLEKSRFKLSHALWSLKNNRLSATAEGTMVAYDYDRLTKAPIPTALADILLNESQKSLVP</sequence>
<dbReference type="InterPro" id="IPR029069">
    <property type="entry name" value="HotDog_dom_sf"/>
</dbReference>
<dbReference type="InterPro" id="IPR050563">
    <property type="entry name" value="4-hydroxybenzoyl-CoA_TE"/>
</dbReference>
<dbReference type="SUPFAM" id="SSF54637">
    <property type="entry name" value="Thioesterase/thiol ester dehydrase-isomerase"/>
    <property type="match status" value="1"/>
</dbReference>
<name>A0A4Q1BI87_TREME</name>
<comment type="caution">
    <text evidence="2">The sequence shown here is derived from an EMBL/GenBank/DDBJ whole genome shotgun (WGS) entry which is preliminary data.</text>
</comment>
<accession>A0A4Q1BI87</accession>
<dbReference type="InParanoid" id="A0A4Q1BI87"/>
<dbReference type="Pfam" id="PF13279">
    <property type="entry name" value="4HBT_2"/>
    <property type="match status" value="1"/>
</dbReference>
<evidence type="ECO:0008006" key="4">
    <source>
        <dbReference type="Google" id="ProtNLM"/>
    </source>
</evidence>
<protein>
    <recommendedName>
        <fullName evidence="4">Thioesterase</fullName>
    </recommendedName>
</protein>
<dbReference type="OrthoDB" id="5538558at2759"/>
<dbReference type="Proteomes" id="UP000289152">
    <property type="component" value="Unassembled WGS sequence"/>
</dbReference>
<evidence type="ECO:0000313" key="2">
    <source>
        <dbReference type="EMBL" id="RXK37349.1"/>
    </source>
</evidence>
<evidence type="ECO:0000256" key="1">
    <source>
        <dbReference type="SAM" id="MobiDB-lite"/>
    </source>
</evidence>
<dbReference type="PANTHER" id="PTHR31793">
    <property type="entry name" value="4-HYDROXYBENZOYL-COA THIOESTERASE FAMILY MEMBER"/>
    <property type="match status" value="1"/>
</dbReference>
<dbReference type="EMBL" id="SDIL01000070">
    <property type="protein sequence ID" value="RXK37349.1"/>
    <property type="molecule type" value="Genomic_DNA"/>
</dbReference>
<organism evidence="2 3">
    <name type="scientific">Tremella mesenterica</name>
    <name type="common">Jelly fungus</name>
    <dbReference type="NCBI Taxonomy" id="5217"/>
    <lineage>
        <taxon>Eukaryota</taxon>
        <taxon>Fungi</taxon>
        <taxon>Dikarya</taxon>
        <taxon>Basidiomycota</taxon>
        <taxon>Agaricomycotina</taxon>
        <taxon>Tremellomycetes</taxon>
        <taxon>Tremellales</taxon>
        <taxon>Tremellaceae</taxon>
        <taxon>Tremella</taxon>
    </lineage>
</organism>
<dbReference type="AlphaFoldDB" id="A0A4Q1BI87"/>
<proteinExistence type="predicted"/>